<comment type="subcellular location">
    <subcellularLocation>
        <location evidence="1">Cytoplasm</location>
    </subcellularLocation>
</comment>
<dbReference type="AlphaFoldDB" id="A0A8H5HUN2"/>
<keyword evidence="3" id="KW-0963">Cytoplasm</keyword>
<evidence type="ECO:0000259" key="5">
    <source>
        <dbReference type="PROSITE" id="PS50219"/>
    </source>
</evidence>
<dbReference type="PANTHER" id="PTHR12894:SF27">
    <property type="entry name" value="TRANSFORMING GROWTH FACTOR-BETA RECEPTOR-ASSOCIATED PROTEIN 1"/>
    <property type="match status" value="1"/>
</dbReference>
<evidence type="ECO:0000256" key="2">
    <source>
        <dbReference type="ARBA" id="ARBA00022448"/>
    </source>
</evidence>
<protein>
    <recommendedName>
        <fullName evidence="5">CNH domain-containing protein</fullName>
    </recommendedName>
</protein>
<dbReference type="GO" id="GO:0006914">
    <property type="term" value="P:autophagy"/>
    <property type="evidence" value="ECO:0007669"/>
    <property type="project" value="TreeGrafter"/>
</dbReference>
<feature type="domain" description="CNH" evidence="5">
    <location>
        <begin position="28"/>
        <end position="303"/>
    </location>
</feature>
<evidence type="ECO:0000313" key="7">
    <source>
        <dbReference type="Proteomes" id="UP000518752"/>
    </source>
</evidence>
<dbReference type="PROSITE" id="PS50219">
    <property type="entry name" value="CNH"/>
    <property type="match status" value="1"/>
</dbReference>
<organism evidence="6 7">
    <name type="scientific">Collybiopsis confluens</name>
    <dbReference type="NCBI Taxonomy" id="2823264"/>
    <lineage>
        <taxon>Eukaryota</taxon>
        <taxon>Fungi</taxon>
        <taxon>Dikarya</taxon>
        <taxon>Basidiomycota</taxon>
        <taxon>Agaricomycotina</taxon>
        <taxon>Agaricomycetes</taxon>
        <taxon>Agaricomycetidae</taxon>
        <taxon>Agaricales</taxon>
        <taxon>Marasmiineae</taxon>
        <taxon>Omphalotaceae</taxon>
        <taxon>Collybiopsis</taxon>
    </lineage>
</organism>
<dbReference type="PANTHER" id="PTHR12894">
    <property type="entry name" value="CNH DOMAIN CONTAINING"/>
    <property type="match status" value="1"/>
</dbReference>
<dbReference type="GO" id="GO:0005737">
    <property type="term" value="C:cytoplasm"/>
    <property type="evidence" value="ECO:0007669"/>
    <property type="project" value="UniProtKB-SubCell"/>
</dbReference>
<evidence type="ECO:0000313" key="6">
    <source>
        <dbReference type="EMBL" id="KAF5389636.1"/>
    </source>
</evidence>
<keyword evidence="2" id="KW-0813">Transport</keyword>
<keyword evidence="7" id="KW-1185">Reference proteome</keyword>
<proteinExistence type="predicted"/>
<keyword evidence="4" id="KW-0653">Protein transport</keyword>
<comment type="caution">
    <text evidence="6">The sequence shown here is derived from an EMBL/GenBank/DDBJ whole genome shotgun (WGS) entry which is preliminary data.</text>
</comment>
<sequence length="335" mass="36372">MASEIPPYQLQELIAEVFSDVPHTTVQGIQIKCAQALGIQTPVILADKPNLASGSELYVGCSNGELMRFAVQADDPRVESYTILSRQSLPNDKPVEEIALLPSISRALVLSDNQIHFYTLPSLDVVTGIKPIRHVVTFAVDQRFLSRSPSSGHQKTEPDIPLPQGATLARRFGSNLCFSDKVNYNMLNLETAEMLPCMPFNQDFDSPNLPVEPFIVSTGEDDFLLVSWTGQSSLGIFLSTSGDPVRGTVTWAQHPISICLDLPQVIAILPNGSVEIHNIDTQSLVQVIPPPSGNGPMDRVRLVSALSGYVVPSTQGASQIQKVPIKLRRGPSAQP</sequence>
<dbReference type="Proteomes" id="UP000518752">
    <property type="component" value="Unassembled WGS sequence"/>
</dbReference>
<evidence type="ECO:0000256" key="4">
    <source>
        <dbReference type="ARBA" id="ARBA00022927"/>
    </source>
</evidence>
<reference evidence="6 7" key="1">
    <citation type="journal article" date="2020" name="ISME J.">
        <title>Uncovering the hidden diversity of litter-decomposition mechanisms in mushroom-forming fungi.</title>
        <authorList>
            <person name="Floudas D."/>
            <person name="Bentzer J."/>
            <person name="Ahren D."/>
            <person name="Johansson T."/>
            <person name="Persson P."/>
            <person name="Tunlid A."/>
        </authorList>
    </citation>
    <scope>NUCLEOTIDE SEQUENCE [LARGE SCALE GENOMIC DNA]</scope>
    <source>
        <strain evidence="6 7">CBS 406.79</strain>
    </source>
</reference>
<dbReference type="EMBL" id="JAACJN010000021">
    <property type="protein sequence ID" value="KAF5389636.1"/>
    <property type="molecule type" value="Genomic_DNA"/>
</dbReference>
<accession>A0A8H5HUN2</accession>
<name>A0A8H5HUN2_9AGAR</name>
<dbReference type="InterPro" id="IPR001180">
    <property type="entry name" value="CNH_dom"/>
</dbReference>
<dbReference type="GO" id="GO:0034058">
    <property type="term" value="P:endosomal vesicle fusion"/>
    <property type="evidence" value="ECO:0007669"/>
    <property type="project" value="TreeGrafter"/>
</dbReference>
<evidence type="ECO:0000256" key="1">
    <source>
        <dbReference type="ARBA" id="ARBA00004496"/>
    </source>
</evidence>
<dbReference type="GO" id="GO:0016020">
    <property type="term" value="C:membrane"/>
    <property type="evidence" value="ECO:0007669"/>
    <property type="project" value="TreeGrafter"/>
</dbReference>
<dbReference type="GO" id="GO:0015031">
    <property type="term" value="P:protein transport"/>
    <property type="evidence" value="ECO:0007669"/>
    <property type="project" value="UniProtKB-KW"/>
</dbReference>
<evidence type="ECO:0000256" key="3">
    <source>
        <dbReference type="ARBA" id="ARBA00022490"/>
    </source>
</evidence>
<dbReference type="Pfam" id="PF00780">
    <property type="entry name" value="CNH"/>
    <property type="match status" value="1"/>
</dbReference>
<dbReference type="InterPro" id="IPR032914">
    <property type="entry name" value="Vam6/VPS39/TRAP1"/>
</dbReference>
<dbReference type="OrthoDB" id="5325112at2759"/>
<gene>
    <name evidence="6" type="ORF">D9757_004156</name>
</gene>